<reference evidence="1" key="1">
    <citation type="submission" date="2021-06" db="EMBL/GenBank/DDBJ databases">
        <authorList>
            <person name="Kallberg Y."/>
            <person name="Tangrot J."/>
            <person name="Rosling A."/>
        </authorList>
    </citation>
    <scope>NUCLEOTIDE SEQUENCE</scope>
    <source>
        <strain evidence="1">AU212A</strain>
    </source>
</reference>
<evidence type="ECO:0000313" key="2">
    <source>
        <dbReference type="Proteomes" id="UP000789860"/>
    </source>
</evidence>
<feature type="non-terminal residue" evidence="1">
    <location>
        <position position="245"/>
    </location>
</feature>
<gene>
    <name evidence="1" type="ORF">SCALOS_LOCUS9123</name>
</gene>
<accession>A0ACA9NM42</accession>
<dbReference type="EMBL" id="CAJVPM010026849">
    <property type="protein sequence ID" value="CAG8663693.1"/>
    <property type="molecule type" value="Genomic_DNA"/>
</dbReference>
<dbReference type="Proteomes" id="UP000789860">
    <property type="component" value="Unassembled WGS sequence"/>
</dbReference>
<organism evidence="1 2">
    <name type="scientific">Scutellospora calospora</name>
    <dbReference type="NCBI Taxonomy" id="85575"/>
    <lineage>
        <taxon>Eukaryota</taxon>
        <taxon>Fungi</taxon>
        <taxon>Fungi incertae sedis</taxon>
        <taxon>Mucoromycota</taxon>
        <taxon>Glomeromycotina</taxon>
        <taxon>Glomeromycetes</taxon>
        <taxon>Diversisporales</taxon>
        <taxon>Gigasporaceae</taxon>
        <taxon>Scutellospora</taxon>
    </lineage>
</organism>
<comment type="caution">
    <text evidence="1">The sequence shown here is derived from an EMBL/GenBank/DDBJ whole genome shotgun (WGS) entry which is preliminary data.</text>
</comment>
<feature type="non-terminal residue" evidence="1">
    <location>
        <position position="1"/>
    </location>
</feature>
<keyword evidence="2" id="KW-1185">Reference proteome</keyword>
<evidence type="ECO:0000313" key="1">
    <source>
        <dbReference type="EMBL" id="CAG8663693.1"/>
    </source>
</evidence>
<protein>
    <submittedName>
        <fullName evidence="1">7248_t:CDS:1</fullName>
    </submittedName>
</protein>
<name>A0ACA9NM42_9GLOM</name>
<proteinExistence type="predicted"/>
<sequence>VKSNKCPLKVSLVGVPQGLPLVLENNEDAVFNVLVTDYVLGQEWNFIIKVVFPHFNSQFMHLKTSVRPQESLVFVVGQMKIIHNDFYVYIRDINLIDINRLKKKIFDNSSNSSIEDVNMTRSKLLFMYQNINNNLKKAHDVEDLSSVLNDRVDEFYPGSSSTDNVSSKRVRVESCDESVDEIDSIDKCNVEFNKSDSSDEVDQDNTLSNLPKKKNFQKSKKGKEPTDGSLRSALRSFKSSTNVIN</sequence>